<evidence type="ECO:0000313" key="7">
    <source>
        <dbReference type="Proteomes" id="UP001527925"/>
    </source>
</evidence>
<dbReference type="PROSITE" id="PS00748">
    <property type="entry name" value="F_ACTIN_CAPPING_A_1"/>
    <property type="match status" value="1"/>
</dbReference>
<dbReference type="InterPro" id="IPR002189">
    <property type="entry name" value="CapZ_alpha"/>
</dbReference>
<evidence type="ECO:0000256" key="4">
    <source>
        <dbReference type="ARBA" id="ARBA00023203"/>
    </source>
</evidence>
<dbReference type="EMBL" id="JADGIZ020000046">
    <property type="protein sequence ID" value="KAL2913425.1"/>
    <property type="molecule type" value="Genomic_DNA"/>
</dbReference>
<dbReference type="SUPFAM" id="SSF90096">
    <property type="entry name" value="Subunits of heterodimeric actin filament capping protein Capz"/>
    <property type="match status" value="1"/>
</dbReference>
<keyword evidence="4 5" id="KW-0009">Actin-binding</keyword>
<keyword evidence="3 5" id="KW-0117">Actin capping</keyword>
<keyword evidence="7" id="KW-1185">Reference proteome</keyword>
<dbReference type="InterPro" id="IPR037282">
    <property type="entry name" value="CapZ_alpha/beta"/>
</dbReference>
<sequence>MSDGDKRDIAAAFIRDSPPGEINDVFNDVRALVGDDALLQQVIEPAFEAHHHEQLVAVAVPDSDYQVILGEHGRVEPGHYIDPRSGQLLVVDLVHQKVLSVQPHEQKHPQHLLDQRSALDHAIQEYAASFYPSSVSTVWATDDGALVAAIVANKYNPDNFWSGRWRSVWRIHPGSTELTGSAKAQVHYYEDGNVQNNTSREFSVVIEALDDPAALAAAVVKLIKKHETDYQIALNETQERLSSDMFKSLRRALPLTRNKIDWPSILSYKIGSELSSK</sequence>
<proteinExistence type="inferred from homology"/>
<comment type="function">
    <text evidence="5">F-actin-capping proteins bind in a Ca(2+)-independent manner to the fast growing ends of actin filaments (barbed end) thereby blocking the exchange of subunits at these ends. Unlike other capping proteins (such as gelsolin and severin), these proteins do not sever actin filaments.</text>
</comment>
<evidence type="ECO:0000256" key="2">
    <source>
        <dbReference type="ARBA" id="ARBA00014038"/>
    </source>
</evidence>
<reference evidence="6 7" key="1">
    <citation type="submission" date="2023-09" db="EMBL/GenBank/DDBJ databases">
        <title>Pangenome analysis of Batrachochytrium dendrobatidis and related Chytrids.</title>
        <authorList>
            <person name="Yacoub M.N."/>
            <person name="Stajich J.E."/>
            <person name="James T.Y."/>
        </authorList>
    </citation>
    <scope>NUCLEOTIDE SEQUENCE [LARGE SCALE GENOMIC DNA]</scope>
    <source>
        <strain evidence="6 7">JEL0888</strain>
    </source>
</reference>
<comment type="subunit">
    <text evidence="5">Heterodimer of an alpha and a beta subunit.</text>
</comment>
<dbReference type="PANTHER" id="PTHR10653:SF0">
    <property type="entry name" value="F-ACTIN-CAPPING PROTEIN SUBUNIT ALPHA"/>
    <property type="match status" value="1"/>
</dbReference>
<accession>A0ABR4N1N0</accession>
<dbReference type="Pfam" id="PF01267">
    <property type="entry name" value="F-actin_cap_A"/>
    <property type="match status" value="1"/>
</dbReference>
<comment type="similarity">
    <text evidence="1 5">Belongs to the F-actin-capping protein alpha subunit family.</text>
</comment>
<gene>
    <name evidence="6" type="primary">CAP1</name>
    <name evidence="6" type="ORF">HK105_207037</name>
</gene>
<protein>
    <recommendedName>
        <fullName evidence="2 5">F-actin-capping protein subunit alpha</fullName>
    </recommendedName>
</protein>
<dbReference type="PANTHER" id="PTHR10653">
    <property type="entry name" value="F-ACTIN-CAPPING PROTEIN SUBUNIT ALPHA"/>
    <property type="match status" value="1"/>
</dbReference>
<dbReference type="InterPro" id="IPR017865">
    <property type="entry name" value="F-actin_cap_asu_CS"/>
</dbReference>
<dbReference type="Gene3D" id="3.90.1150.210">
    <property type="entry name" value="F-actin capping protein, beta subunit"/>
    <property type="match status" value="1"/>
</dbReference>
<comment type="caution">
    <text evidence="6">The sequence shown here is derived from an EMBL/GenBank/DDBJ whole genome shotgun (WGS) entry which is preliminary data.</text>
</comment>
<evidence type="ECO:0000313" key="6">
    <source>
        <dbReference type="EMBL" id="KAL2913425.1"/>
    </source>
</evidence>
<dbReference type="Gene3D" id="3.30.1140.60">
    <property type="entry name" value="F-actin capping protein, alpha subunit"/>
    <property type="match status" value="1"/>
</dbReference>
<organism evidence="6 7">
    <name type="scientific">Polyrhizophydium stewartii</name>
    <dbReference type="NCBI Taxonomy" id="2732419"/>
    <lineage>
        <taxon>Eukaryota</taxon>
        <taxon>Fungi</taxon>
        <taxon>Fungi incertae sedis</taxon>
        <taxon>Chytridiomycota</taxon>
        <taxon>Chytridiomycota incertae sedis</taxon>
        <taxon>Chytridiomycetes</taxon>
        <taxon>Rhizophydiales</taxon>
        <taxon>Rhizophydiales incertae sedis</taxon>
        <taxon>Polyrhizophydium</taxon>
    </lineage>
</organism>
<name>A0ABR4N1N0_9FUNG</name>
<evidence type="ECO:0000256" key="3">
    <source>
        <dbReference type="ARBA" id="ARBA00022467"/>
    </source>
</evidence>
<dbReference type="PRINTS" id="PR00191">
    <property type="entry name" value="FACTINCAPA"/>
</dbReference>
<dbReference type="Proteomes" id="UP001527925">
    <property type="component" value="Unassembled WGS sequence"/>
</dbReference>
<evidence type="ECO:0000256" key="1">
    <source>
        <dbReference type="ARBA" id="ARBA00010479"/>
    </source>
</evidence>
<dbReference type="InterPro" id="IPR042489">
    <property type="entry name" value="CapZ_alpha_1"/>
</dbReference>
<dbReference type="InterPro" id="IPR042276">
    <property type="entry name" value="CapZ_alpha/beta_2"/>
</dbReference>
<evidence type="ECO:0000256" key="5">
    <source>
        <dbReference type="RuleBase" id="RU365077"/>
    </source>
</evidence>